<feature type="transmembrane region" description="Helical" evidence="6">
    <location>
        <begin position="124"/>
        <end position="144"/>
    </location>
</feature>
<evidence type="ECO:0000259" key="7">
    <source>
        <dbReference type="Pfam" id="PF00916"/>
    </source>
</evidence>
<dbReference type="InterPro" id="IPR052706">
    <property type="entry name" value="Membrane-Transporter-like"/>
</dbReference>
<proteinExistence type="predicted"/>
<feature type="region of interest" description="Disordered" evidence="5">
    <location>
        <begin position="483"/>
        <end position="526"/>
    </location>
</feature>
<feature type="transmembrane region" description="Helical" evidence="6">
    <location>
        <begin position="156"/>
        <end position="177"/>
    </location>
</feature>
<organism evidence="8 9">
    <name type="scientific">Cafeteria roenbergensis</name>
    <name type="common">Marine flagellate</name>
    <dbReference type="NCBI Taxonomy" id="33653"/>
    <lineage>
        <taxon>Eukaryota</taxon>
        <taxon>Sar</taxon>
        <taxon>Stramenopiles</taxon>
        <taxon>Bigyra</taxon>
        <taxon>Opalozoa</taxon>
        <taxon>Bicosoecida</taxon>
        <taxon>Cafeteriaceae</taxon>
        <taxon>Cafeteria</taxon>
    </lineage>
</organism>
<dbReference type="InterPro" id="IPR011547">
    <property type="entry name" value="SLC26A/SulP_dom"/>
</dbReference>
<evidence type="ECO:0000256" key="6">
    <source>
        <dbReference type="SAM" id="Phobius"/>
    </source>
</evidence>
<evidence type="ECO:0000313" key="8">
    <source>
        <dbReference type="EMBL" id="KAA0160276.1"/>
    </source>
</evidence>
<dbReference type="Pfam" id="PF00916">
    <property type="entry name" value="Sulfate_transp"/>
    <property type="match status" value="1"/>
</dbReference>
<gene>
    <name evidence="8" type="ORF">FNF31_04441</name>
</gene>
<feature type="domain" description="SLC26A/SulP transporter" evidence="7">
    <location>
        <begin position="52"/>
        <end position="393"/>
    </location>
</feature>
<dbReference type="Gene3D" id="3.30.750.24">
    <property type="entry name" value="STAS domain"/>
    <property type="match status" value="1"/>
</dbReference>
<sequence length="708" mass="74423">MAAAASQRTRRDADSGRRRRCCVFPGWGTAGYHLMPYHPSVYVGDARQVLREVLAGLTVAFAQVSDSIAFAFIAGVGPLLGLHAAWIIGLTMSLVGSRPAMINGATGVRAAVIAPYVARLGVGYLFYIVIGAAIFQFIAAALSLTRFVRLVTRPVMIGFVCGLAIVMAIGQIRAFYVPQTEEFNDSTTILWQLFLVAIALLSMVVWPFIPAVGKTLPPPLVGIFVAMALEFGVVRAAAGHRTPVVSDLGNVNGGFPLLFWLDPQYAAILPPLTLEVLGEVWQPAFIAAAACMVEAVVTMEVANDMTGTDNPLPSRQIFALGLGNLLSGLLGTMGGGATIGPTVMACSNGANGRYRISGVVAAAALLLVILAASGVVAIIPTSALVAIMAVVCWATFDWSMPLIALAAVLPERARSCLGLRRKVRRIDALVMVTTTVLTVTVDLFTAVMIGTAISAIDYAWSRGKEVRIASELVPLEPGDELPTAAACASAPPPGPGLAERATCDASASELSSPVEPPQGLDAKRSPPDALASISVACSSLGAGAGPPSVLGTTALAAQGAGAAAPAPLTAAEEPPLEGLKRVYVVRGDLFFASTMDFARFFSPSVVEADPKLVEIRMDEATIRDYSGMHVLGVIAQRYHKAGKRVVLKRMGLQSFTLVSKADHLVQSFDYELERVSPDPPARPECRVEDGPVDPDPPLHEQAQAQFHA</sequence>
<comment type="subcellular location">
    <subcellularLocation>
        <location evidence="1">Membrane</location>
        <topology evidence="1">Multi-pass membrane protein</topology>
    </subcellularLocation>
</comment>
<dbReference type="AlphaFoldDB" id="A0A5A8D4H9"/>
<feature type="compositionally biased region" description="Basic and acidic residues" evidence="5">
    <location>
        <begin position="674"/>
        <end position="689"/>
    </location>
</feature>
<evidence type="ECO:0000256" key="2">
    <source>
        <dbReference type="ARBA" id="ARBA00022692"/>
    </source>
</evidence>
<feature type="transmembrane region" description="Helical" evidence="6">
    <location>
        <begin position="356"/>
        <end position="379"/>
    </location>
</feature>
<evidence type="ECO:0000256" key="5">
    <source>
        <dbReference type="SAM" id="MobiDB-lite"/>
    </source>
</evidence>
<protein>
    <recommendedName>
        <fullName evidence="7">SLC26A/SulP transporter domain-containing protein</fullName>
    </recommendedName>
</protein>
<name>A0A5A8D4H9_CAFRO</name>
<feature type="transmembrane region" description="Helical" evidence="6">
    <location>
        <begin position="429"/>
        <end position="460"/>
    </location>
</feature>
<keyword evidence="3 6" id="KW-1133">Transmembrane helix</keyword>
<feature type="transmembrane region" description="Helical" evidence="6">
    <location>
        <begin position="220"/>
        <end position="238"/>
    </location>
</feature>
<feature type="transmembrane region" description="Helical" evidence="6">
    <location>
        <begin position="385"/>
        <end position="409"/>
    </location>
</feature>
<dbReference type="InterPro" id="IPR036513">
    <property type="entry name" value="STAS_dom_sf"/>
</dbReference>
<evidence type="ECO:0000256" key="3">
    <source>
        <dbReference type="ARBA" id="ARBA00022989"/>
    </source>
</evidence>
<feature type="transmembrane region" description="Helical" evidence="6">
    <location>
        <begin position="317"/>
        <end position="344"/>
    </location>
</feature>
<comment type="caution">
    <text evidence="8">The sequence shown here is derived from an EMBL/GenBank/DDBJ whole genome shotgun (WGS) entry which is preliminary data.</text>
</comment>
<dbReference type="PANTHER" id="PTHR43310">
    <property type="entry name" value="SULFATE TRANSPORTER YBAR-RELATED"/>
    <property type="match status" value="1"/>
</dbReference>
<dbReference type="SUPFAM" id="SSF52091">
    <property type="entry name" value="SpoIIaa-like"/>
    <property type="match status" value="1"/>
</dbReference>
<keyword evidence="4 6" id="KW-0472">Membrane</keyword>
<reference evidence="8 9" key="1">
    <citation type="submission" date="2019-07" db="EMBL/GenBank/DDBJ databases">
        <title>Genomes of Cafeteria roenbergensis.</title>
        <authorList>
            <person name="Fischer M.G."/>
            <person name="Hackl T."/>
            <person name="Roman M."/>
        </authorList>
    </citation>
    <scope>NUCLEOTIDE SEQUENCE [LARGE SCALE GENOMIC DNA]</scope>
    <source>
        <strain evidence="8 9">Cflag</strain>
    </source>
</reference>
<accession>A0A5A8D4H9</accession>
<keyword evidence="2 6" id="KW-0812">Transmembrane</keyword>
<feature type="region of interest" description="Disordered" evidence="5">
    <location>
        <begin position="674"/>
        <end position="708"/>
    </location>
</feature>
<evidence type="ECO:0000313" key="9">
    <source>
        <dbReference type="Proteomes" id="UP000325113"/>
    </source>
</evidence>
<feature type="transmembrane region" description="Helical" evidence="6">
    <location>
        <begin position="68"/>
        <end position="88"/>
    </location>
</feature>
<feature type="transmembrane region" description="Helical" evidence="6">
    <location>
        <begin position="189"/>
        <end position="208"/>
    </location>
</feature>
<evidence type="ECO:0000256" key="4">
    <source>
        <dbReference type="ARBA" id="ARBA00023136"/>
    </source>
</evidence>
<dbReference type="Proteomes" id="UP000325113">
    <property type="component" value="Unassembled WGS sequence"/>
</dbReference>
<dbReference type="PANTHER" id="PTHR43310:SF1">
    <property type="entry name" value="SULFATE TRANSPORTER YBAR-RELATED"/>
    <property type="match status" value="1"/>
</dbReference>
<dbReference type="GO" id="GO:0016020">
    <property type="term" value="C:membrane"/>
    <property type="evidence" value="ECO:0007669"/>
    <property type="project" value="UniProtKB-SubCell"/>
</dbReference>
<evidence type="ECO:0000256" key="1">
    <source>
        <dbReference type="ARBA" id="ARBA00004141"/>
    </source>
</evidence>
<dbReference type="EMBL" id="VLTM01000046">
    <property type="protein sequence ID" value="KAA0160276.1"/>
    <property type="molecule type" value="Genomic_DNA"/>
</dbReference>